<organism evidence="4 5">
    <name type="scientific">Acer yangbiense</name>
    <dbReference type="NCBI Taxonomy" id="1000413"/>
    <lineage>
        <taxon>Eukaryota</taxon>
        <taxon>Viridiplantae</taxon>
        <taxon>Streptophyta</taxon>
        <taxon>Embryophyta</taxon>
        <taxon>Tracheophyta</taxon>
        <taxon>Spermatophyta</taxon>
        <taxon>Magnoliopsida</taxon>
        <taxon>eudicotyledons</taxon>
        <taxon>Gunneridae</taxon>
        <taxon>Pentapetalae</taxon>
        <taxon>rosids</taxon>
        <taxon>malvids</taxon>
        <taxon>Sapindales</taxon>
        <taxon>Sapindaceae</taxon>
        <taxon>Hippocastanoideae</taxon>
        <taxon>Acereae</taxon>
        <taxon>Acer</taxon>
    </lineage>
</organism>
<dbReference type="PROSITE" id="PS50994">
    <property type="entry name" value="INTEGRASE"/>
    <property type="match status" value="1"/>
</dbReference>
<keyword evidence="5" id="KW-1185">Reference proteome</keyword>
<evidence type="ECO:0000313" key="4">
    <source>
        <dbReference type="EMBL" id="TXG47310.1"/>
    </source>
</evidence>
<accession>A0A5C7GRZ2</accession>
<reference evidence="5" key="1">
    <citation type="journal article" date="2019" name="Gigascience">
        <title>De novo genome assembly of the endangered Acer yangbiense, a plant species with extremely small populations endemic to Yunnan Province, China.</title>
        <authorList>
            <person name="Yang J."/>
            <person name="Wariss H.M."/>
            <person name="Tao L."/>
            <person name="Zhang R."/>
            <person name="Yun Q."/>
            <person name="Hollingsworth P."/>
            <person name="Dao Z."/>
            <person name="Luo G."/>
            <person name="Guo H."/>
            <person name="Ma Y."/>
            <person name="Sun W."/>
        </authorList>
    </citation>
    <scope>NUCLEOTIDE SEQUENCE [LARGE SCALE GENOMIC DNA]</scope>
    <source>
        <strain evidence="5">cv. Malutang</strain>
    </source>
</reference>
<evidence type="ECO:0000259" key="3">
    <source>
        <dbReference type="PROSITE" id="PS50994"/>
    </source>
</evidence>
<dbReference type="Gene3D" id="3.30.420.10">
    <property type="entry name" value="Ribonuclease H-like superfamily/Ribonuclease H"/>
    <property type="match status" value="1"/>
</dbReference>
<keyword evidence="2" id="KW-0560">Oxidoreductase</keyword>
<evidence type="ECO:0000256" key="2">
    <source>
        <dbReference type="ARBA" id="ARBA00023002"/>
    </source>
</evidence>
<dbReference type="OrthoDB" id="10454534at2759"/>
<dbReference type="GO" id="GO:0015074">
    <property type="term" value="P:DNA integration"/>
    <property type="evidence" value="ECO:0007669"/>
    <property type="project" value="InterPro"/>
</dbReference>
<dbReference type="GO" id="GO:0003676">
    <property type="term" value="F:nucleic acid binding"/>
    <property type="evidence" value="ECO:0007669"/>
    <property type="project" value="InterPro"/>
</dbReference>
<dbReference type="InterPro" id="IPR036291">
    <property type="entry name" value="NAD(P)-bd_dom_sf"/>
</dbReference>
<dbReference type="SUPFAM" id="SSF51735">
    <property type="entry name" value="NAD(P)-binding Rossmann-fold domains"/>
    <property type="match status" value="1"/>
</dbReference>
<dbReference type="GO" id="GO:0016651">
    <property type="term" value="F:oxidoreductase activity, acting on NAD(P)H"/>
    <property type="evidence" value="ECO:0007669"/>
    <property type="project" value="TreeGrafter"/>
</dbReference>
<comment type="caution">
    <text evidence="4">The sequence shown here is derived from an EMBL/GenBank/DDBJ whole genome shotgun (WGS) entry which is preliminary data.</text>
</comment>
<dbReference type="Gene3D" id="3.90.180.10">
    <property type="entry name" value="Medium-chain alcohol dehydrogenases, catalytic domain"/>
    <property type="match status" value="1"/>
</dbReference>
<evidence type="ECO:0000313" key="5">
    <source>
        <dbReference type="Proteomes" id="UP000323000"/>
    </source>
</evidence>
<sequence length="316" mass="34979">MGGEYLPFVPYLSNLGVRVRFSCPYTHQQNGVPERKHRSIVEMGLTLLAHVNMPLKFWFEAFSTAVLLINNLPSVLMGFVSPFEKLFQKKPNYHFLKELFGTSLSDKASPSNSSGNSPLNLFQSFENRSDLDIPPIPTHLNTHGSRNLLSRPASSRLDGVVSIRPAAAADIIPSHTTLNMATDRTQNIHPMVTRGKTGSLKPKVFVTQCSFPTSFLTEVEPKSVKKLGADVCINYKTEDFVARVKEETGGKAAGLRSRSLENKAEIVSEVEKYVWPAITAGEVKPVILKYFPLSEAAEAHQLMESSQHIGKIMLVP</sequence>
<dbReference type="InterPro" id="IPR001584">
    <property type="entry name" value="Integrase_cat-core"/>
</dbReference>
<dbReference type="Proteomes" id="UP000323000">
    <property type="component" value="Chromosome 13"/>
</dbReference>
<proteinExistence type="predicted"/>
<dbReference type="PANTHER" id="PTHR48106">
    <property type="entry name" value="QUINONE OXIDOREDUCTASE PIG3-RELATED"/>
    <property type="match status" value="1"/>
</dbReference>
<dbReference type="Gene3D" id="3.40.50.720">
    <property type="entry name" value="NAD(P)-binding Rossmann-like Domain"/>
    <property type="match status" value="1"/>
</dbReference>
<dbReference type="Pfam" id="PF13602">
    <property type="entry name" value="ADH_zinc_N_2"/>
    <property type="match status" value="1"/>
</dbReference>
<dbReference type="EMBL" id="VAHF01000013">
    <property type="protein sequence ID" value="TXG47310.1"/>
    <property type="molecule type" value="Genomic_DNA"/>
</dbReference>
<dbReference type="SUPFAM" id="SSF53098">
    <property type="entry name" value="Ribonuclease H-like"/>
    <property type="match status" value="1"/>
</dbReference>
<dbReference type="PANTHER" id="PTHR48106:SF8">
    <property type="entry name" value="OS02G0805600 PROTEIN"/>
    <property type="match status" value="1"/>
</dbReference>
<protein>
    <recommendedName>
        <fullName evidence="3">Integrase catalytic domain-containing protein</fullName>
    </recommendedName>
</protein>
<gene>
    <name evidence="4" type="ORF">EZV62_026604</name>
</gene>
<dbReference type="InterPro" id="IPR036397">
    <property type="entry name" value="RNaseH_sf"/>
</dbReference>
<feature type="domain" description="Integrase catalytic" evidence="3">
    <location>
        <begin position="1"/>
        <end position="90"/>
    </location>
</feature>
<evidence type="ECO:0000256" key="1">
    <source>
        <dbReference type="ARBA" id="ARBA00022857"/>
    </source>
</evidence>
<dbReference type="InterPro" id="IPR012337">
    <property type="entry name" value="RNaseH-like_sf"/>
</dbReference>
<dbReference type="AlphaFoldDB" id="A0A5C7GRZ2"/>
<name>A0A5C7GRZ2_9ROSI</name>
<keyword evidence="1" id="KW-0521">NADP</keyword>
<dbReference type="GO" id="GO:0070402">
    <property type="term" value="F:NADPH binding"/>
    <property type="evidence" value="ECO:0007669"/>
    <property type="project" value="TreeGrafter"/>
</dbReference>